<comment type="caution">
    <text evidence="1">The sequence shown here is derived from an EMBL/GenBank/DDBJ whole genome shotgun (WGS) entry which is preliminary data.</text>
</comment>
<sequence>MAGKEISSFIDARENHEYLTSVICEQFYECFFVFNFIYEDTVGNVSQKSFVRFVKMVGKEISSFIDARENHEYLTSVICEQFCECCFVFSFIYEDTVGNVFQKSFVRFVKMVGKEISSFIDARENHEYLTSVICEQFYECFIVFNFIYEDTVGNVSEVVCPIR</sequence>
<dbReference type="EMBL" id="BGPR01049112">
    <property type="protein sequence ID" value="GBO26100.1"/>
    <property type="molecule type" value="Genomic_DNA"/>
</dbReference>
<proteinExistence type="predicted"/>
<accession>A0A4Y2VQR7</accession>
<organism evidence="1 2">
    <name type="scientific">Araneus ventricosus</name>
    <name type="common">Orbweaver spider</name>
    <name type="synonym">Epeira ventricosa</name>
    <dbReference type="NCBI Taxonomy" id="182803"/>
    <lineage>
        <taxon>Eukaryota</taxon>
        <taxon>Metazoa</taxon>
        <taxon>Ecdysozoa</taxon>
        <taxon>Arthropoda</taxon>
        <taxon>Chelicerata</taxon>
        <taxon>Arachnida</taxon>
        <taxon>Araneae</taxon>
        <taxon>Araneomorphae</taxon>
        <taxon>Entelegynae</taxon>
        <taxon>Araneoidea</taxon>
        <taxon>Araneidae</taxon>
        <taxon>Araneus</taxon>
    </lineage>
</organism>
<evidence type="ECO:0000313" key="1">
    <source>
        <dbReference type="EMBL" id="GBO26100.1"/>
    </source>
</evidence>
<dbReference type="AlphaFoldDB" id="A0A4Y2VQR7"/>
<evidence type="ECO:0000313" key="2">
    <source>
        <dbReference type="Proteomes" id="UP000499080"/>
    </source>
</evidence>
<keyword evidence="2" id="KW-1185">Reference proteome</keyword>
<name>A0A4Y2VQR7_ARAVE</name>
<reference evidence="1 2" key="1">
    <citation type="journal article" date="2019" name="Sci. Rep.">
        <title>Orb-weaving spider Araneus ventricosus genome elucidates the spidroin gene catalogue.</title>
        <authorList>
            <person name="Kono N."/>
            <person name="Nakamura H."/>
            <person name="Ohtoshi R."/>
            <person name="Moran D.A.P."/>
            <person name="Shinohara A."/>
            <person name="Yoshida Y."/>
            <person name="Fujiwara M."/>
            <person name="Mori M."/>
            <person name="Tomita M."/>
            <person name="Arakawa K."/>
        </authorList>
    </citation>
    <scope>NUCLEOTIDE SEQUENCE [LARGE SCALE GENOMIC DNA]</scope>
</reference>
<dbReference type="Proteomes" id="UP000499080">
    <property type="component" value="Unassembled WGS sequence"/>
</dbReference>
<protein>
    <submittedName>
        <fullName evidence="1">Uncharacterized protein</fullName>
    </submittedName>
</protein>
<gene>
    <name evidence="1" type="ORF">AVEN_175378_1</name>
</gene>